<keyword evidence="8" id="KW-1185">Reference proteome</keyword>
<organism evidence="7 8">
    <name type="scientific">Junco hyemalis</name>
    <name type="common">Dark-eyed junco</name>
    <dbReference type="NCBI Taxonomy" id="40217"/>
    <lineage>
        <taxon>Eukaryota</taxon>
        <taxon>Metazoa</taxon>
        <taxon>Chordata</taxon>
        <taxon>Craniata</taxon>
        <taxon>Vertebrata</taxon>
        <taxon>Euteleostomi</taxon>
        <taxon>Archelosauria</taxon>
        <taxon>Archosauria</taxon>
        <taxon>Dinosauria</taxon>
        <taxon>Saurischia</taxon>
        <taxon>Theropoda</taxon>
        <taxon>Coelurosauria</taxon>
        <taxon>Aves</taxon>
        <taxon>Neognathae</taxon>
        <taxon>Neoaves</taxon>
        <taxon>Telluraves</taxon>
        <taxon>Australaves</taxon>
        <taxon>Passeriformes</taxon>
        <taxon>Passerellidae</taxon>
        <taxon>Junco</taxon>
    </lineage>
</organism>
<dbReference type="Proteomes" id="UP000694408">
    <property type="component" value="Unplaced"/>
</dbReference>
<dbReference type="GO" id="GO:0031295">
    <property type="term" value="P:T cell costimulation"/>
    <property type="evidence" value="ECO:0007669"/>
    <property type="project" value="TreeGrafter"/>
</dbReference>
<evidence type="ECO:0000256" key="2">
    <source>
        <dbReference type="PROSITE-ProRule" id="PRU00196"/>
    </source>
</evidence>
<dbReference type="Pfam" id="PF00530">
    <property type="entry name" value="SRCR"/>
    <property type="match status" value="1"/>
</dbReference>
<dbReference type="InterPro" id="IPR001190">
    <property type="entry name" value="SRCR"/>
</dbReference>
<keyword evidence="5" id="KW-0732">Signal</keyword>
<reference evidence="7" key="2">
    <citation type="submission" date="2025-09" db="UniProtKB">
        <authorList>
            <consortium name="Ensembl"/>
        </authorList>
    </citation>
    <scope>IDENTIFICATION</scope>
</reference>
<feature type="transmembrane region" description="Helical" evidence="4">
    <location>
        <begin position="361"/>
        <end position="383"/>
    </location>
</feature>
<feature type="domain" description="SRCR" evidence="6">
    <location>
        <begin position="257"/>
        <end position="347"/>
    </location>
</feature>
<feature type="region of interest" description="Disordered" evidence="3">
    <location>
        <begin position="130"/>
        <end position="152"/>
    </location>
</feature>
<keyword evidence="4" id="KW-1133">Transmembrane helix</keyword>
<dbReference type="SMART" id="SM00202">
    <property type="entry name" value="SR"/>
    <property type="match status" value="2"/>
</dbReference>
<dbReference type="GO" id="GO:0005886">
    <property type="term" value="C:plasma membrane"/>
    <property type="evidence" value="ECO:0007669"/>
    <property type="project" value="TreeGrafter"/>
</dbReference>
<feature type="compositionally biased region" description="Pro residues" evidence="3">
    <location>
        <begin position="135"/>
        <end position="151"/>
    </location>
</feature>
<evidence type="ECO:0000313" key="8">
    <source>
        <dbReference type="Proteomes" id="UP000694408"/>
    </source>
</evidence>
<protein>
    <recommendedName>
        <fullName evidence="6">SRCR domain-containing protein</fullName>
    </recommendedName>
</protein>
<keyword evidence="4" id="KW-0812">Transmembrane</keyword>
<proteinExistence type="predicted"/>
<dbReference type="AlphaFoldDB" id="A0A8C5IRW7"/>
<sequence>MAPAEPMAARLPVLCLLLGMWAIPDHGGATWIPAESDLRLTRGGCQCTGILEVKWENQWRPICWENMSVGDLAWICQQLKCGLPTSEPLEFNIPGGKGLQSLARRCSSPPECQWELENCTDHVIVACGEPVKTTPKPPPTPPTTTPEPTGPPRLRLVDGNFSCSGFLELHKQGLWGAVASIPRSWTDLVTLICQELRCGTAGSSHGKPDPGIHLPVRWEAVESCGSRSLLDCFNRSSSRGKAPAFITCSDSQPRALRRLAAGPTSCEGDIQVFHAGQWWDLCESRAAQRDRHGRQICRELGCGNLTSSTEIREPPSTGVTCGLEPLHLCQPKPGNSRSCSRTRVVCQDSKPPPTGTSAGTVVSICLALLLFLILSLICGPPAYRKLMKRISKKKQRQWIGPTGLNQTGEELLAGEMGMGFGVPGDGSGVWVSCSPLDPGTRALDLASFWNITHPGDAGLEQGPVLLSPFPGGFVPSKLQFQPQNPNPAVFSSVLPPLQHCSEASGTGRGQRLRSAPQKELPALCLPRSVLEVAPPRSFSMDVHPVRCIRALHSSGSSVPAFQPSG</sequence>
<dbReference type="Gene3D" id="3.10.250.10">
    <property type="entry name" value="SRCR-like domain"/>
    <property type="match status" value="3"/>
</dbReference>
<feature type="chain" id="PRO_5034511266" description="SRCR domain-containing protein" evidence="5">
    <location>
        <begin position="30"/>
        <end position="565"/>
    </location>
</feature>
<dbReference type="PANTHER" id="PTHR47309:SF1">
    <property type="entry name" value="T-CELL SURFACE GLYCOPROTEIN CD5"/>
    <property type="match status" value="1"/>
</dbReference>
<dbReference type="InterPro" id="IPR036772">
    <property type="entry name" value="SRCR-like_dom_sf"/>
</dbReference>
<evidence type="ECO:0000256" key="4">
    <source>
        <dbReference type="SAM" id="Phobius"/>
    </source>
</evidence>
<dbReference type="Ensembl" id="ENSJHYT00000008835.1">
    <property type="protein sequence ID" value="ENSJHYP00000007230.1"/>
    <property type="gene ID" value="ENSJHYG00000005787.1"/>
</dbReference>
<dbReference type="InterPro" id="IPR003566">
    <property type="entry name" value="Tcell_CD5"/>
</dbReference>
<evidence type="ECO:0000256" key="1">
    <source>
        <dbReference type="ARBA" id="ARBA00023157"/>
    </source>
</evidence>
<name>A0A8C5IRW7_JUNHY</name>
<evidence type="ECO:0000256" key="3">
    <source>
        <dbReference type="SAM" id="MobiDB-lite"/>
    </source>
</evidence>
<dbReference type="PROSITE" id="PS50287">
    <property type="entry name" value="SRCR_2"/>
    <property type="match status" value="3"/>
</dbReference>
<reference evidence="7" key="1">
    <citation type="submission" date="2025-08" db="UniProtKB">
        <authorList>
            <consortium name="Ensembl"/>
        </authorList>
    </citation>
    <scope>IDENTIFICATION</scope>
</reference>
<dbReference type="PANTHER" id="PTHR47309">
    <property type="entry name" value="T-CELL SURFACE GLYCOPROTEIN CD5"/>
    <property type="match status" value="1"/>
</dbReference>
<accession>A0A8C5IRW7</accession>
<keyword evidence="4" id="KW-0472">Membrane</keyword>
<feature type="domain" description="SRCR" evidence="6">
    <location>
        <begin position="154"/>
        <end position="249"/>
    </location>
</feature>
<evidence type="ECO:0000259" key="6">
    <source>
        <dbReference type="PROSITE" id="PS50287"/>
    </source>
</evidence>
<dbReference type="PRINTS" id="PR01409">
    <property type="entry name" value="TCELLCD5"/>
</dbReference>
<evidence type="ECO:0000256" key="5">
    <source>
        <dbReference type="SAM" id="SignalP"/>
    </source>
</evidence>
<keyword evidence="1" id="KW-1015">Disulfide bond</keyword>
<dbReference type="SUPFAM" id="SSF56487">
    <property type="entry name" value="SRCR-like"/>
    <property type="match status" value="3"/>
</dbReference>
<evidence type="ECO:0000313" key="7">
    <source>
        <dbReference type="Ensembl" id="ENSJHYP00000007230.1"/>
    </source>
</evidence>
<feature type="signal peptide" evidence="5">
    <location>
        <begin position="1"/>
        <end position="29"/>
    </location>
</feature>
<feature type="domain" description="SRCR" evidence="6">
    <location>
        <begin position="38"/>
        <end position="128"/>
    </location>
</feature>
<comment type="caution">
    <text evidence="2">Lacks conserved residue(s) required for the propagation of feature annotation.</text>
</comment>